<protein>
    <recommendedName>
        <fullName evidence="4">Pectate lyase superfamily protein domain-containing protein</fullName>
    </recommendedName>
</protein>
<sequence length="1005" mass="106444">MCGWADAGIPKTGGRELRCWRQGPPGGSAEEEGLGPSTLAILAQVQHPRVRSAADTKAAAGKQLSLGVAILQWICYCSCLAGTSEDFSVVDARCPDPALRFDARDLGAEGDGVTNDQASIQQAIDRAALHVGGGVSCAVHKSLFTWLWKPHCAHRQTAVTGWPNARLWGRVVGVVRWTLVAGVAAHGSCIVGEGVLDGQAQQYITHLRNGRDADQISFSSLQVPGQGYVRPGVVSLANSENISVEGVTLMNGHSIGIDWRGGGNLSRVRFSNISLLRAEWDGPGDLLQQNWMGAVQCSSSRQAPKNNGTNGPHPSHDDTSGGIVDAPVDGFFVEYASGVQFKGCSAAFSGVAQEGSTFGTCIRFGDGTDSPTPELDAYVMQMPGMQFMGRPPLGMPMGKGGLGMLNGMGMMPGMQGMMQGMPGMQGQMVMPPLGAPGNPGFQLNGCKGGGKDGGKFGGKDFGGKDGGKFGCGKDGGKFGGKDGGKGMMGNDNGEQSVADALVSALNALGPPPSGPCGCGPPPGMPGMTGPRPNGMGSMPGMMMQLPPGMLPPPPGILPPGMMPGMMPPPPGMMPPGFMNMPMPPGFDGQLTVPILPPGGQEGGAVGGKQFPWEGTSGVQCKYARACKNSQCTDEHLDGRDIDKDPNSTICRFGRKCKRQGCFFVHPQGRDIDDDPSKGMCRQGIGCKPLECMVMLIWRGLGLPPVLPDLGLPRLKWESQRLSAGFCFSLANATAVCRTLVVAFNCSAARALPGARCSQLQCLCLGSAFDMFLFTCSASVDSLFATLHGLFGAFALRGLFGVNHMFLQSASLDHQSNYAWFTYKTEASGRPLILEYHQDSKDYKLWREDSLQENAVFTSMINTAPRIIFSLYPPSIVLARFNLAGTKIFVSFDLPTLRGAIPLDSNGDEIPDYYNENDKATRGPCSRFLDDFTMKLIPDTMCQWTTDSDFFIEVSTSSTIAPGDLVRLRPGTIYASKMQVSGVMLFSQPSSDFGVVSVPDNLVSPT</sequence>
<proteinExistence type="predicted"/>
<dbReference type="InterPro" id="IPR011050">
    <property type="entry name" value="Pectin_lyase_fold/virulence"/>
</dbReference>
<accession>A0A813JZW7</accession>
<evidence type="ECO:0000313" key="2">
    <source>
        <dbReference type="EMBL" id="CAE8686837.1"/>
    </source>
</evidence>
<feature type="non-terminal residue" evidence="2">
    <location>
        <position position="1005"/>
    </location>
</feature>
<feature type="compositionally biased region" description="Polar residues" evidence="1">
    <location>
        <begin position="297"/>
        <end position="312"/>
    </location>
</feature>
<dbReference type="InterPro" id="IPR012334">
    <property type="entry name" value="Pectin_lyas_fold"/>
</dbReference>
<name>A0A813JZW7_POLGL</name>
<dbReference type="Proteomes" id="UP000626109">
    <property type="component" value="Unassembled WGS sequence"/>
</dbReference>
<evidence type="ECO:0000313" key="3">
    <source>
        <dbReference type="Proteomes" id="UP000626109"/>
    </source>
</evidence>
<dbReference type="Gene3D" id="4.10.1000.40">
    <property type="match status" value="1"/>
</dbReference>
<dbReference type="AlphaFoldDB" id="A0A813JZW7"/>
<dbReference type="Gene3D" id="2.160.20.10">
    <property type="entry name" value="Single-stranded right-handed beta-helix, Pectin lyase-like"/>
    <property type="match status" value="1"/>
</dbReference>
<gene>
    <name evidence="2" type="ORF">PGLA2088_LOCUS25169</name>
</gene>
<organism evidence="2 3">
    <name type="scientific">Polarella glacialis</name>
    <name type="common">Dinoflagellate</name>
    <dbReference type="NCBI Taxonomy" id="89957"/>
    <lineage>
        <taxon>Eukaryota</taxon>
        <taxon>Sar</taxon>
        <taxon>Alveolata</taxon>
        <taxon>Dinophyceae</taxon>
        <taxon>Suessiales</taxon>
        <taxon>Suessiaceae</taxon>
        <taxon>Polarella</taxon>
    </lineage>
</organism>
<evidence type="ECO:0008006" key="4">
    <source>
        <dbReference type="Google" id="ProtNLM"/>
    </source>
</evidence>
<comment type="caution">
    <text evidence="2">The sequence shown here is derived from an EMBL/GenBank/DDBJ whole genome shotgun (WGS) entry which is preliminary data.</text>
</comment>
<feature type="region of interest" description="Disordered" evidence="1">
    <location>
        <begin position="297"/>
        <end position="323"/>
    </location>
</feature>
<dbReference type="EMBL" id="CAJNNW010026651">
    <property type="protein sequence ID" value="CAE8686837.1"/>
    <property type="molecule type" value="Genomic_DNA"/>
</dbReference>
<evidence type="ECO:0000256" key="1">
    <source>
        <dbReference type="SAM" id="MobiDB-lite"/>
    </source>
</evidence>
<dbReference type="SUPFAM" id="SSF51126">
    <property type="entry name" value="Pectin lyase-like"/>
    <property type="match status" value="1"/>
</dbReference>
<reference evidence="2" key="1">
    <citation type="submission" date="2021-02" db="EMBL/GenBank/DDBJ databases">
        <authorList>
            <person name="Dougan E. K."/>
            <person name="Rhodes N."/>
            <person name="Thang M."/>
            <person name="Chan C."/>
        </authorList>
    </citation>
    <scope>NUCLEOTIDE SEQUENCE</scope>
</reference>